<reference evidence="19" key="1">
    <citation type="journal article" date="2007" name="Science">
        <title>Evolutionary and biomedical insights from the rhesus macaque genome.</title>
        <authorList>
            <person name="Gibbs R.A."/>
            <person name="Rogers J."/>
            <person name="Katze M.G."/>
            <person name="Bumgarner R."/>
            <person name="Weinstock G.M."/>
            <person name="Mardis E.R."/>
            <person name="Remington K.A."/>
            <person name="Strausberg R.L."/>
            <person name="Venter J.C."/>
            <person name="Wilson R.K."/>
            <person name="Batzer M.A."/>
            <person name="Bustamante C.D."/>
            <person name="Eichler E.E."/>
            <person name="Hahn M.W."/>
            <person name="Hardison R.C."/>
            <person name="Makova K.D."/>
            <person name="Miller W."/>
            <person name="Milosavljevic A."/>
            <person name="Palermo R.E."/>
            <person name="Siepel A."/>
            <person name="Sikela J.M."/>
            <person name="Attaway T."/>
            <person name="Bell S."/>
            <person name="Bernard K.E."/>
            <person name="Buhay C.J."/>
            <person name="Chandrabose M.N."/>
            <person name="Dao M."/>
            <person name="Davis C."/>
            <person name="Delehaunty K.D."/>
            <person name="Ding Y."/>
            <person name="Dinh H.H."/>
            <person name="Dugan-Rocha S."/>
            <person name="Fulton L.A."/>
            <person name="Gabisi R.A."/>
            <person name="Garner T.T."/>
            <person name="Godfrey J."/>
            <person name="Hawes A.C."/>
            <person name="Hernandez J."/>
            <person name="Hines S."/>
            <person name="Holder M."/>
            <person name="Hume J."/>
            <person name="Jhangiani S.N."/>
            <person name="Joshi V."/>
            <person name="Khan Z.M."/>
            <person name="Kirkness E.F."/>
            <person name="Cree A."/>
            <person name="Fowler R.G."/>
            <person name="Lee S."/>
            <person name="Lewis L.R."/>
            <person name="Li Z."/>
            <person name="Liu Y.-S."/>
            <person name="Moore S.M."/>
            <person name="Muzny D."/>
            <person name="Nazareth L.V."/>
            <person name="Ngo D.N."/>
            <person name="Okwuonu G.O."/>
            <person name="Pai G."/>
            <person name="Parker D."/>
            <person name="Paul H.A."/>
            <person name="Pfannkoch C."/>
            <person name="Pohl C.S."/>
            <person name="Rogers Y.-H.C."/>
            <person name="Ruiz S.J."/>
            <person name="Sabo A."/>
            <person name="Santibanez J."/>
            <person name="Schneider B.W."/>
            <person name="Smith S.M."/>
            <person name="Sodergren E."/>
            <person name="Svatek A.F."/>
            <person name="Utterback T.R."/>
            <person name="Vattathil S."/>
            <person name="Warren W."/>
            <person name="White C.S."/>
            <person name="Chinwalla A.T."/>
            <person name="Feng Y."/>
            <person name="Halpern A.L."/>
            <person name="Hillier L.W."/>
            <person name="Huang X."/>
            <person name="Minx P."/>
            <person name="Nelson J.O."/>
            <person name="Pepin K.H."/>
            <person name="Qin X."/>
            <person name="Sutton G.G."/>
            <person name="Venter E."/>
            <person name="Walenz B.P."/>
            <person name="Wallis J.W."/>
            <person name="Worley K.C."/>
            <person name="Yang S.-P."/>
            <person name="Jones S.M."/>
            <person name="Marra M.A."/>
            <person name="Rocchi M."/>
            <person name="Schein J.E."/>
            <person name="Baertsch R."/>
            <person name="Clarke L."/>
            <person name="Csuros M."/>
            <person name="Glasscock J."/>
            <person name="Harris R.A."/>
            <person name="Havlak P."/>
            <person name="Jackson A.R."/>
            <person name="Jiang H."/>
            <person name="Liu Y."/>
            <person name="Messina D.N."/>
            <person name="Shen Y."/>
            <person name="Song H.X.-Z."/>
            <person name="Wylie T."/>
            <person name="Zhang L."/>
            <person name="Birney E."/>
            <person name="Han K."/>
            <person name="Konkel M.K."/>
            <person name="Lee J."/>
            <person name="Smit A.F.A."/>
            <person name="Ullmer B."/>
            <person name="Wang H."/>
            <person name="Xing J."/>
            <person name="Burhans R."/>
            <person name="Cheng Z."/>
            <person name="Karro J.E."/>
            <person name="Ma J."/>
            <person name="Raney B."/>
            <person name="She X."/>
            <person name="Cox M.J."/>
            <person name="Demuth J.P."/>
            <person name="Dumas L.J."/>
            <person name="Han S.-G."/>
            <person name="Hopkins J."/>
            <person name="Karimpour-Fard A."/>
            <person name="Kim Y.H."/>
            <person name="Pollack J.R."/>
            <person name="Vinar T."/>
            <person name="Addo-Quaye C."/>
            <person name="Degenhardt J."/>
            <person name="Denby A."/>
            <person name="Hubisz M.J."/>
            <person name="Indap A."/>
            <person name="Kosiol C."/>
            <person name="Lahn B.T."/>
            <person name="Lawson H.A."/>
            <person name="Marklein A."/>
            <person name="Nielsen R."/>
            <person name="Vallender E.J."/>
            <person name="Clark A.G."/>
            <person name="Ferguson B."/>
            <person name="Hernandez R.D."/>
            <person name="Hirani K."/>
            <person name="Kehrer-Sawatzki H."/>
            <person name="Kolb J."/>
            <person name="Patil S."/>
            <person name="Pu L.-L."/>
            <person name="Ren Y."/>
            <person name="Smith D.G."/>
            <person name="Wheeler D.A."/>
            <person name="Schenck I."/>
            <person name="Ball E.V."/>
            <person name="Chen R."/>
            <person name="Cooper D.N."/>
            <person name="Giardine B."/>
            <person name="Hsu F."/>
            <person name="Kent W.J."/>
            <person name="Lesk A."/>
            <person name="Nelson D.L."/>
            <person name="O'brien W.E."/>
            <person name="Pruefer K."/>
            <person name="Stenson P.D."/>
            <person name="Wallace J.C."/>
            <person name="Ke H."/>
            <person name="Liu X.-M."/>
            <person name="Wang P."/>
            <person name="Xiang A.P."/>
            <person name="Yang F."/>
            <person name="Barber G.P."/>
            <person name="Haussler D."/>
            <person name="Karolchik D."/>
            <person name="Kern A.D."/>
            <person name="Kuhn R.M."/>
            <person name="Smith K.E."/>
            <person name="Zwieg A.S."/>
        </authorList>
    </citation>
    <scope>NUCLEOTIDE SEQUENCE [LARGE SCALE GENOMIC DNA]</scope>
    <source>
        <strain evidence="19">17573</strain>
    </source>
</reference>
<organism evidence="18 19">
    <name type="scientific">Macaca mulatta</name>
    <name type="common">Rhesus macaque</name>
    <dbReference type="NCBI Taxonomy" id="9544"/>
    <lineage>
        <taxon>Eukaryota</taxon>
        <taxon>Metazoa</taxon>
        <taxon>Chordata</taxon>
        <taxon>Craniata</taxon>
        <taxon>Vertebrata</taxon>
        <taxon>Euteleostomi</taxon>
        <taxon>Mammalia</taxon>
        <taxon>Eutheria</taxon>
        <taxon>Euarchontoglires</taxon>
        <taxon>Primates</taxon>
        <taxon>Haplorrhini</taxon>
        <taxon>Catarrhini</taxon>
        <taxon>Cercopithecidae</taxon>
        <taxon>Cercopithecinae</taxon>
        <taxon>Macaca</taxon>
    </lineage>
</organism>
<dbReference type="PANTHER" id="PTHR10822">
    <property type="entry name" value="GLYPICAN"/>
    <property type="match status" value="1"/>
</dbReference>
<dbReference type="GO" id="GO:0009986">
    <property type="term" value="C:cell surface"/>
    <property type="evidence" value="ECO:0000318"/>
    <property type="project" value="GO_Central"/>
</dbReference>
<keyword evidence="8" id="KW-0732">Signal</keyword>
<evidence type="ECO:0000256" key="8">
    <source>
        <dbReference type="ARBA" id="ARBA00022729"/>
    </source>
</evidence>
<dbReference type="GO" id="GO:0005886">
    <property type="term" value="C:plasma membrane"/>
    <property type="evidence" value="ECO:0007669"/>
    <property type="project" value="UniProtKB-SubCell"/>
</dbReference>
<gene>
    <name evidence="18 20" type="primary">GPC1</name>
</gene>
<evidence type="ECO:0000256" key="1">
    <source>
        <dbReference type="ARBA" id="ARBA00004239"/>
    </source>
</evidence>
<dbReference type="SMR" id="A0A5F7ZKH7"/>
<reference evidence="18" key="2">
    <citation type="submission" date="2019-01" db="EMBL/GenBank/DDBJ databases">
        <authorList>
            <person name="Graves T."/>
            <person name="Eichler E.E."/>
            <person name="Wilson R.K."/>
        </authorList>
    </citation>
    <scope>NUCLEOTIDE SEQUENCE [LARGE SCALE GENOMIC DNA]</scope>
    <source>
        <strain evidence="18">17573</strain>
    </source>
</reference>
<feature type="compositionally biased region" description="Low complexity" evidence="17">
    <location>
        <begin position="727"/>
        <end position="737"/>
    </location>
</feature>
<sequence>MPISAGGGEAPDWGAGGVMSRPAGEALPRAPSAPVPAPTGGATALGAGRGGPPSGTPAAAPRSPAPPPPAGDRQSRAAGRALWVPESQRSAQCAPAGAPAPRPAPTGAPSPSPTPALPPCPAPLLSRGRRGAGPAAGEAPSRDCARPLRSGLPERAFGPRTPRAPRRRRRRRRLLLSPPPRPPPPLDREPRALGPWLCPSRAGAAQDPARIRERRGRVAGGAAGPAMELRARGWWLLCAAAALVACARGDPASKSRSCSEVRQIYGAKGFSLSDVPQAEISGEHLRICPQGYTCCTSEMEENLANRSRAELETALRDSSRVLQAMLATQLRSFDDHFQHLLNDSERTLQGTFPGAFGELYTQNTKAFRDLYAELRLYYRGANLHLEETLAEFWARLLERLFKQLHPQLLLPDDYLDCLGKQAEALRPFGEAPRELRLRATRAFVAARSFVQGLGVASDVVRKVAQVPLGPECSRAVMKLVYCAHCLGVPGARPCPDYCRNVLKGCLANQADLDAEWRNLLDSMVLITDKFWGTSGVESVIGSVHTWLAEAINALQDNRDTLTAKVIQGCGNPKVNPQGSGPEEKRRRGKLAPRERPPSGTLEKLVSEAKAQLRDVQDFWISLPGTLCSEKMALSTASDDRCWNGMARGRYLPEVMGDGLANQINNPEVEVDITKPDMTIRQQIMQLKIMTNRLRSAYNGNDVDFQDASDDGSGSGSGDGCPDDRCGRGASRKSSGSRTPLTHALPGLSEQEGQKTSAASCPQPPTFLLPFLLSLALTVAGPRWR</sequence>
<dbReference type="Proteomes" id="UP000006718">
    <property type="component" value="Chromosome 12"/>
</dbReference>
<feature type="compositionally biased region" description="Basic residues" evidence="17">
    <location>
        <begin position="163"/>
        <end position="174"/>
    </location>
</feature>
<accession>A0A5F7ZKH7</accession>
<dbReference type="InParanoid" id="A0A5F7ZKH7"/>
<dbReference type="GO" id="GO:0005507">
    <property type="term" value="F:copper ion binding"/>
    <property type="evidence" value="ECO:0007669"/>
    <property type="project" value="Ensembl"/>
</dbReference>
<dbReference type="PANTHER" id="PTHR10822:SF8">
    <property type="entry name" value="GLYPICAN-1"/>
    <property type="match status" value="1"/>
</dbReference>
<evidence type="ECO:0000256" key="16">
    <source>
        <dbReference type="RuleBase" id="RU003519"/>
    </source>
</evidence>
<dbReference type="Bgee" id="ENSMMUG00000056083">
    <property type="expression patterns" value="Expressed in hindlimb stylopod muscle and 21 other cell types or tissues"/>
</dbReference>
<dbReference type="Ensembl" id="ENSMMUT00000080502.1">
    <property type="protein sequence ID" value="ENSMMUP00000065128.1"/>
    <property type="gene ID" value="ENSMMUG00000056083.1"/>
</dbReference>
<keyword evidence="13 16" id="KW-0357">Heparan sulfate</keyword>
<dbReference type="PaxDb" id="9544-ENSMMUP00000019473"/>
<keyword evidence="12" id="KW-0325">Glycoprotein</keyword>
<feature type="region of interest" description="Disordered" evidence="17">
    <location>
        <begin position="704"/>
        <end position="760"/>
    </location>
</feature>
<dbReference type="GO" id="GO:0005654">
    <property type="term" value="C:nucleoplasm"/>
    <property type="evidence" value="ECO:0007669"/>
    <property type="project" value="Ensembl"/>
</dbReference>
<proteinExistence type="inferred from homology"/>
<dbReference type="GO" id="GO:0045202">
    <property type="term" value="C:synapse"/>
    <property type="evidence" value="ECO:0000318"/>
    <property type="project" value="GO_Central"/>
</dbReference>
<feature type="region of interest" description="Disordered" evidence="17">
    <location>
        <begin position="569"/>
        <end position="600"/>
    </location>
</feature>
<dbReference type="GO" id="GO:0043202">
    <property type="term" value="C:lysosomal lumen"/>
    <property type="evidence" value="ECO:0007669"/>
    <property type="project" value="UniProtKB-ARBA"/>
</dbReference>
<evidence type="ECO:0000313" key="18">
    <source>
        <dbReference type="Ensembl" id="ENSMMUP00000065128.1"/>
    </source>
</evidence>
<dbReference type="STRING" id="9544.ENSMMUP00000065128"/>
<keyword evidence="6" id="KW-0964">Secreted</keyword>
<keyword evidence="11" id="KW-1015">Disulfide bond</keyword>
<evidence type="ECO:0000256" key="11">
    <source>
        <dbReference type="ARBA" id="ARBA00023157"/>
    </source>
</evidence>
<dbReference type="VGNC" id="VGNC:104533">
    <property type="gene designation" value="GPC1"/>
</dbReference>
<dbReference type="GO" id="GO:0045121">
    <property type="term" value="C:membrane raft"/>
    <property type="evidence" value="ECO:0007669"/>
    <property type="project" value="Ensembl"/>
</dbReference>
<dbReference type="InterPro" id="IPR001863">
    <property type="entry name" value="Glypican"/>
</dbReference>
<dbReference type="GO" id="GO:0030200">
    <property type="term" value="P:heparan sulfate proteoglycan catabolic process"/>
    <property type="evidence" value="ECO:0007669"/>
    <property type="project" value="Ensembl"/>
</dbReference>
<evidence type="ECO:0000256" key="13">
    <source>
        <dbReference type="ARBA" id="ARBA00023207"/>
    </source>
</evidence>
<evidence type="ECO:0000256" key="14">
    <source>
        <dbReference type="ARBA" id="ARBA00023288"/>
    </source>
</evidence>
<dbReference type="GO" id="GO:1905475">
    <property type="term" value="P:regulation of protein localization to membrane"/>
    <property type="evidence" value="ECO:0000318"/>
    <property type="project" value="GO_Central"/>
</dbReference>
<feature type="compositionally biased region" description="Basic and acidic residues" evidence="17">
    <location>
        <begin position="581"/>
        <end position="596"/>
    </location>
</feature>
<name>A0A5F7ZKH7_MACMU</name>
<comment type="function">
    <text evidence="16">Cell surface proteoglycan.</text>
</comment>
<dbReference type="PROSITE" id="PS01207">
    <property type="entry name" value="GLYPICAN"/>
    <property type="match status" value="1"/>
</dbReference>
<reference evidence="18" key="4">
    <citation type="submission" date="2025-09" db="UniProtKB">
        <authorList>
            <consortium name="Ensembl"/>
        </authorList>
    </citation>
    <scope>IDENTIFICATION</scope>
    <source>
        <strain evidence="18">17573</strain>
    </source>
</reference>
<evidence type="ECO:0000313" key="19">
    <source>
        <dbReference type="Proteomes" id="UP000006718"/>
    </source>
</evidence>
<dbReference type="OMA" id="CNSYCRN"/>
<protein>
    <recommendedName>
        <fullName evidence="4">Glypican-1</fullName>
    </recommendedName>
</protein>
<dbReference type="GO" id="GO:0043236">
    <property type="term" value="F:laminin binding"/>
    <property type="evidence" value="ECO:0007669"/>
    <property type="project" value="Ensembl"/>
</dbReference>
<evidence type="ECO:0000256" key="7">
    <source>
        <dbReference type="ARBA" id="ARBA00022622"/>
    </source>
</evidence>
<dbReference type="InterPro" id="IPR019803">
    <property type="entry name" value="Glypican_CS"/>
</dbReference>
<evidence type="ECO:0000313" key="20">
    <source>
        <dbReference type="VGNC" id="VGNC:104533"/>
    </source>
</evidence>
<dbReference type="GO" id="GO:0040037">
    <property type="term" value="P:negative regulation of fibroblast growth factor receptor signaling pathway"/>
    <property type="evidence" value="ECO:0000318"/>
    <property type="project" value="GO_Central"/>
</dbReference>
<evidence type="ECO:0000256" key="3">
    <source>
        <dbReference type="ARBA" id="ARBA00010260"/>
    </source>
</evidence>
<evidence type="ECO:0000256" key="12">
    <source>
        <dbReference type="ARBA" id="ARBA00023180"/>
    </source>
</evidence>
<evidence type="ECO:0000256" key="4">
    <source>
        <dbReference type="ARBA" id="ARBA00014714"/>
    </source>
</evidence>
<evidence type="ECO:0000256" key="10">
    <source>
        <dbReference type="ARBA" id="ARBA00023136"/>
    </source>
</evidence>
<dbReference type="GO" id="GO:2001016">
    <property type="term" value="P:positive regulation of skeletal muscle cell differentiation"/>
    <property type="evidence" value="ECO:0007669"/>
    <property type="project" value="Ensembl"/>
</dbReference>
<dbReference type="GO" id="GO:0005576">
    <property type="term" value="C:extracellular region"/>
    <property type="evidence" value="ECO:0007669"/>
    <property type="project" value="UniProtKB-SubCell"/>
</dbReference>
<keyword evidence="5" id="KW-1003">Cell membrane</keyword>
<dbReference type="GO" id="GO:0017134">
    <property type="term" value="F:fibroblast growth factor binding"/>
    <property type="evidence" value="ECO:0000318"/>
    <property type="project" value="GO_Central"/>
</dbReference>
<keyword evidence="9 16" id="KW-0654">Proteoglycan</keyword>
<evidence type="ECO:0000256" key="5">
    <source>
        <dbReference type="ARBA" id="ARBA00022475"/>
    </source>
</evidence>
<feature type="compositionally biased region" description="Pro residues" evidence="17">
    <location>
        <begin position="98"/>
        <end position="122"/>
    </location>
</feature>
<feature type="region of interest" description="Disordered" evidence="17">
    <location>
        <begin position="1"/>
        <end position="210"/>
    </location>
</feature>
<dbReference type="GO" id="GO:0098552">
    <property type="term" value="C:side of membrane"/>
    <property type="evidence" value="ECO:0007669"/>
    <property type="project" value="UniProtKB-KW"/>
</dbReference>
<dbReference type="AlphaFoldDB" id="A0A5F7ZKH7"/>
<evidence type="ECO:0000256" key="9">
    <source>
        <dbReference type="ARBA" id="ARBA00022974"/>
    </source>
</evidence>
<dbReference type="GO" id="GO:0005829">
    <property type="term" value="C:cytosol"/>
    <property type="evidence" value="ECO:0007669"/>
    <property type="project" value="Ensembl"/>
</dbReference>
<feature type="compositionally biased region" description="Gly residues" evidence="17">
    <location>
        <begin position="1"/>
        <end position="17"/>
    </location>
</feature>
<keyword evidence="19" id="KW-1185">Reference proteome</keyword>
<comment type="similarity">
    <text evidence="3 15">Belongs to the glypican family.</text>
</comment>
<dbReference type="FunCoup" id="A0A5F7ZKH7">
    <property type="interactions" value="627"/>
</dbReference>
<evidence type="ECO:0000256" key="6">
    <source>
        <dbReference type="ARBA" id="ARBA00022525"/>
    </source>
</evidence>
<comment type="subcellular location">
    <subcellularLocation>
        <location evidence="2">Cell membrane</location>
        <topology evidence="2">Lipid-anchor</topology>
        <topology evidence="2">GPI-anchor</topology>
        <orientation evidence="2">Extracellular side</orientation>
    </subcellularLocation>
    <subcellularLocation>
        <location evidence="1">Secreted</location>
        <location evidence="1">Extracellular space</location>
    </subcellularLocation>
</comment>
<keyword evidence="10 16" id="KW-0472">Membrane</keyword>
<evidence type="ECO:0000256" key="15">
    <source>
        <dbReference type="RuleBase" id="RU003518"/>
    </source>
</evidence>
<dbReference type="GO" id="GO:0031012">
    <property type="term" value="C:extracellular matrix"/>
    <property type="evidence" value="ECO:0007669"/>
    <property type="project" value="Ensembl"/>
</dbReference>
<dbReference type="GO" id="GO:0016477">
    <property type="term" value="P:cell migration"/>
    <property type="evidence" value="ECO:0000318"/>
    <property type="project" value="GO_Central"/>
</dbReference>
<evidence type="ECO:0000256" key="17">
    <source>
        <dbReference type="SAM" id="MobiDB-lite"/>
    </source>
</evidence>
<evidence type="ECO:0000256" key="2">
    <source>
        <dbReference type="ARBA" id="ARBA00004471"/>
    </source>
</evidence>
<reference evidence="18" key="3">
    <citation type="submission" date="2025-08" db="UniProtKB">
        <authorList>
            <consortium name="Ensembl"/>
        </authorList>
    </citation>
    <scope>IDENTIFICATION</scope>
    <source>
        <strain evidence="18">17573</strain>
    </source>
</reference>
<keyword evidence="7 16" id="KW-0336">GPI-anchor</keyword>
<dbReference type="Pfam" id="PF01153">
    <property type="entry name" value="Glypican"/>
    <property type="match status" value="1"/>
</dbReference>
<dbReference type="VEuPathDB" id="HostDB:ENSMMUG00000056083"/>
<keyword evidence="14 16" id="KW-0449">Lipoprotein</keyword>
<dbReference type="GeneTree" id="ENSGT01050000244897"/>